<keyword evidence="3" id="KW-1185">Reference proteome</keyword>
<name>A0ABR9G9U3_9GAMM</name>
<keyword evidence="1" id="KW-0472">Membrane</keyword>
<accession>A0ABR9G9U3</accession>
<reference evidence="2 3" key="1">
    <citation type="submission" date="2020-09" db="EMBL/GenBank/DDBJ databases">
        <title>Dyella sp. 7MK23 isolated from forest soil.</title>
        <authorList>
            <person name="Fu J."/>
        </authorList>
    </citation>
    <scope>NUCLEOTIDE SEQUENCE [LARGE SCALE GENOMIC DNA]</scope>
    <source>
        <strain evidence="2 3">7MK23</strain>
    </source>
</reference>
<dbReference type="EMBL" id="JACZZA010000005">
    <property type="protein sequence ID" value="MBE1160805.1"/>
    <property type="molecule type" value="Genomic_DNA"/>
</dbReference>
<dbReference type="RefSeq" id="WP_192555655.1">
    <property type="nucleotide sequence ID" value="NZ_JACZZA010000005.1"/>
</dbReference>
<evidence type="ECO:0000313" key="3">
    <source>
        <dbReference type="Proteomes" id="UP000651010"/>
    </source>
</evidence>
<feature type="transmembrane region" description="Helical" evidence="1">
    <location>
        <begin position="71"/>
        <end position="91"/>
    </location>
</feature>
<evidence type="ECO:0000313" key="2">
    <source>
        <dbReference type="EMBL" id="MBE1160805.1"/>
    </source>
</evidence>
<proteinExistence type="predicted"/>
<dbReference type="Proteomes" id="UP000651010">
    <property type="component" value="Unassembled WGS sequence"/>
</dbReference>
<keyword evidence="1" id="KW-0812">Transmembrane</keyword>
<evidence type="ECO:0000256" key="1">
    <source>
        <dbReference type="SAM" id="Phobius"/>
    </source>
</evidence>
<evidence type="ECO:0008006" key="4">
    <source>
        <dbReference type="Google" id="ProtNLM"/>
    </source>
</evidence>
<organism evidence="2 3">
    <name type="scientific">Dyella acidiphila</name>
    <dbReference type="NCBI Taxonomy" id="2775866"/>
    <lineage>
        <taxon>Bacteria</taxon>
        <taxon>Pseudomonadati</taxon>
        <taxon>Pseudomonadota</taxon>
        <taxon>Gammaproteobacteria</taxon>
        <taxon>Lysobacterales</taxon>
        <taxon>Rhodanobacteraceae</taxon>
        <taxon>Dyella</taxon>
    </lineage>
</organism>
<protein>
    <recommendedName>
        <fullName evidence="4">PH domain-containing protein</fullName>
    </recommendedName>
</protein>
<sequence>MHFFWLTAFVVGFALSIVRLYSNREQSDECAENRFFMTRAWSYIMIFMAIAGLCMAAAIYFGHFGHPKEDAFPGLALSAGATLCALVWSCYEVRLEPSALRFGLLARRSLHYESIAKIVEIRNEKSPRAILVTVGGKKVGIWSNLSGFDVLMRRLADRCPGASHERVGRA</sequence>
<feature type="transmembrane region" description="Helical" evidence="1">
    <location>
        <begin position="43"/>
        <end position="65"/>
    </location>
</feature>
<comment type="caution">
    <text evidence="2">The sequence shown here is derived from an EMBL/GenBank/DDBJ whole genome shotgun (WGS) entry which is preliminary data.</text>
</comment>
<keyword evidence="1" id="KW-1133">Transmembrane helix</keyword>
<gene>
    <name evidence="2" type="ORF">IGX34_10425</name>
</gene>
<feature type="transmembrane region" description="Helical" evidence="1">
    <location>
        <begin position="6"/>
        <end position="22"/>
    </location>
</feature>